<keyword evidence="1" id="KW-0378">Hydrolase</keyword>
<protein>
    <submittedName>
        <fullName evidence="1">Endonuclease</fullName>
    </submittedName>
</protein>
<gene>
    <name evidence="1" type="ORF">A3D65_06570</name>
</gene>
<sequence>MPKNRYSKIIEKIFSKYYQGGMTKFVFDRADAEKAAKQLKIELPKNIGDIFYSFRYRNPLPKTIAKTASDGLSWIIRPAGKSKYQFCLAKHFSLEPMEHLAEIKIAEATPSIVEHNSLSDEQALLAKVRYNRLIDVFSGVVCYSLQNHLRTTVKDMGQVETDEMYVGVNTNGQQYVFPVQAKGGKDKLSIVQIEQDYAMCKEKFPTLTVVPIAVQFMEGNLIAMFSFVEEGSEMKISDEKHYRLVPADQISEKDLKGYK</sequence>
<name>A0A1G2D3T1_9BACT</name>
<organism evidence="1 2">
    <name type="scientific">Candidatus Lloydbacteria bacterium RIFCSPHIGHO2_02_FULL_50_13</name>
    <dbReference type="NCBI Taxonomy" id="1798661"/>
    <lineage>
        <taxon>Bacteria</taxon>
        <taxon>Candidatus Lloydiibacteriota</taxon>
    </lineage>
</organism>
<reference evidence="1 2" key="1">
    <citation type="journal article" date="2016" name="Nat. Commun.">
        <title>Thousands of microbial genomes shed light on interconnected biogeochemical processes in an aquifer system.</title>
        <authorList>
            <person name="Anantharaman K."/>
            <person name="Brown C.T."/>
            <person name="Hug L.A."/>
            <person name="Sharon I."/>
            <person name="Castelle C.J."/>
            <person name="Probst A.J."/>
            <person name="Thomas B.C."/>
            <person name="Singh A."/>
            <person name="Wilkins M.J."/>
            <person name="Karaoz U."/>
            <person name="Brodie E.L."/>
            <person name="Williams K.H."/>
            <person name="Hubbard S.S."/>
            <person name="Banfield J.F."/>
        </authorList>
    </citation>
    <scope>NUCLEOTIDE SEQUENCE [LARGE SCALE GENOMIC DNA]</scope>
</reference>
<dbReference type="AlphaFoldDB" id="A0A1G2D3T1"/>
<evidence type="ECO:0000313" key="1">
    <source>
        <dbReference type="EMBL" id="OGZ08122.1"/>
    </source>
</evidence>
<evidence type="ECO:0000313" key="2">
    <source>
        <dbReference type="Proteomes" id="UP000177996"/>
    </source>
</evidence>
<keyword evidence="1" id="KW-0255">Endonuclease</keyword>
<comment type="caution">
    <text evidence="1">The sequence shown here is derived from an EMBL/GenBank/DDBJ whole genome shotgun (WGS) entry which is preliminary data.</text>
</comment>
<proteinExistence type="predicted"/>
<accession>A0A1G2D3T1</accession>
<dbReference type="EMBL" id="MHLL01000042">
    <property type="protein sequence ID" value="OGZ08122.1"/>
    <property type="molecule type" value="Genomic_DNA"/>
</dbReference>
<dbReference type="STRING" id="1798661.A3D65_06570"/>
<keyword evidence="1" id="KW-0540">Nuclease</keyword>
<dbReference type="Proteomes" id="UP000177996">
    <property type="component" value="Unassembled WGS sequence"/>
</dbReference>
<dbReference type="GO" id="GO:0004519">
    <property type="term" value="F:endonuclease activity"/>
    <property type="evidence" value="ECO:0007669"/>
    <property type="project" value="UniProtKB-KW"/>
</dbReference>